<proteinExistence type="predicted"/>
<dbReference type="SUPFAM" id="SSF53335">
    <property type="entry name" value="S-adenosyl-L-methionine-dependent methyltransferases"/>
    <property type="match status" value="1"/>
</dbReference>
<evidence type="ECO:0000313" key="3">
    <source>
        <dbReference type="Proteomes" id="UP000609879"/>
    </source>
</evidence>
<name>A0ABQ3XWU9_9ACTN</name>
<evidence type="ECO:0000313" key="2">
    <source>
        <dbReference type="EMBL" id="GID72220.1"/>
    </source>
</evidence>
<organism evidence="2 3">
    <name type="scientific">Paractinoplanes deccanensis</name>
    <dbReference type="NCBI Taxonomy" id="113561"/>
    <lineage>
        <taxon>Bacteria</taxon>
        <taxon>Bacillati</taxon>
        <taxon>Actinomycetota</taxon>
        <taxon>Actinomycetes</taxon>
        <taxon>Micromonosporales</taxon>
        <taxon>Micromonosporaceae</taxon>
        <taxon>Paractinoplanes</taxon>
    </lineage>
</organism>
<reference evidence="2 3" key="1">
    <citation type="submission" date="2021-01" db="EMBL/GenBank/DDBJ databases">
        <title>Whole genome shotgun sequence of Actinoplanes deccanensis NBRC 13994.</title>
        <authorList>
            <person name="Komaki H."/>
            <person name="Tamura T."/>
        </authorList>
    </citation>
    <scope>NUCLEOTIDE SEQUENCE [LARGE SCALE GENOMIC DNA]</scope>
    <source>
        <strain evidence="2 3">NBRC 13994</strain>
    </source>
</reference>
<dbReference type="GO" id="GO:0032259">
    <property type="term" value="P:methylation"/>
    <property type="evidence" value="ECO:0007669"/>
    <property type="project" value="UniProtKB-KW"/>
</dbReference>
<dbReference type="Pfam" id="PF13649">
    <property type="entry name" value="Methyltransf_25"/>
    <property type="match status" value="1"/>
</dbReference>
<keyword evidence="3" id="KW-1185">Reference proteome</keyword>
<feature type="domain" description="Methyltransferase" evidence="1">
    <location>
        <begin position="71"/>
        <end position="157"/>
    </location>
</feature>
<dbReference type="CDD" id="cd02440">
    <property type="entry name" value="AdoMet_MTases"/>
    <property type="match status" value="1"/>
</dbReference>
<dbReference type="InterPro" id="IPR029063">
    <property type="entry name" value="SAM-dependent_MTases_sf"/>
</dbReference>
<evidence type="ECO:0000259" key="1">
    <source>
        <dbReference type="Pfam" id="PF13649"/>
    </source>
</evidence>
<dbReference type="GO" id="GO:0008168">
    <property type="term" value="F:methyltransferase activity"/>
    <property type="evidence" value="ECO:0007669"/>
    <property type="project" value="UniProtKB-KW"/>
</dbReference>
<keyword evidence="2" id="KW-0808">Transferase</keyword>
<gene>
    <name evidence="2" type="ORF">Ade02nite_08610</name>
</gene>
<dbReference type="InterPro" id="IPR041698">
    <property type="entry name" value="Methyltransf_25"/>
</dbReference>
<protein>
    <submittedName>
        <fullName evidence="2">Methyltransferase type 12</fullName>
    </submittedName>
</protein>
<dbReference type="RefSeq" id="WP_203760180.1">
    <property type="nucleotide sequence ID" value="NZ_BAAABO010000025.1"/>
</dbReference>
<dbReference type="Proteomes" id="UP000609879">
    <property type="component" value="Unassembled WGS sequence"/>
</dbReference>
<keyword evidence="2" id="KW-0489">Methyltransferase</keyword>
<sequence length="226" mass="23380">MNVAITDCPPEERAALHVFDEALVRAAAGADATLTLRDTHGREHRVDAAAWCRPERPGDDGLLGRCDGATLDVGCGPGRLTGALLGLGRPALGIDVSATAVRLARARGALALRRDVFAAVPGQGRWEHLLLADGNLGIGGDPAALLRRCRDLLAPDGRLHAEVEPPGAGSWSGPATLHDGTAGSGAPLRWAQVAADDLAPLARAAGLLIRTSWTEAGRWFATLAPA</sequence>
<accession>A0ABQ3XWU9</accession>
<comment type="caution">
    <text evidence="2">The sequence shown here is derived from an EMBL/GenBank/DDBJ whole genome shotgun (WGS) entry which is preliminary data.</text>
</comment>
<dbReference type="Gene3D" id="3.40.50.150">
    <property type="entry name" value="Vaccinia Virus protein VP39"/>
    <property type="match status" value="1"/>
</dbReference>
<dbReference type="EMBL" id="BOMI01000013">
    <property type="protein sequence ID" value="GID72220.1"/>
    <property type="molecule type" value="Genomic_DNA"/>
</dbReference>